<organism evidence="2 3">
    <name type="scientific">Spraguea lophii (strain 42_110)</name>
    <name type="common">Microsporidian parasite</name>
    <dbReference type="NCBI Taxonomy" id="1358809"/>
    <lineage>
        <taxon>Eukaryota</taxon>
        <taxon>Fungi</taxon>
        <taxon>Fungi incertae sedis</taxon>
        <taxon>Microsporidia</taxon>
        <taxon>Spragueidae</taxon>
        <taxon>Spraguea</taxon>
    </lineage>
</organism>
<comment type="caution">
    <text evidence="2">The sequence shown here is derived from an EMBL/GenBank/DDBJ whole genome shotgun (WGS) entry which is preliminary data.</text>
</comment>
<proteinExistence type="predicted"/>
<dbReference type="HOGENOM" id="CLU_966997_0_0_1"/>
<reference evidence="3" key="1">
    <citation type="journal article" date="2013" name="PLoS Genet.">
        <title>The genome of Spraguea lophii and the basis of host-microsporidian interactions.</title>
        <authorList>
            <person name="Campbell S.E."/>
            <person name="Williams T.A."/>
            <person name="Yousuf A."/>
            <person name="Soanes D.M."/>
            <person name="Paszkiewicz K.H."/>
            <person name="Williams B.A.P."/>
        </authorList>
    </citation>
    <scope>NUCLEOTIDE SEQUENCE [LARGE SCALE GENOMIC DNA]</scope>
    <source>
        <strain evidence="3">42_110</strain>
    </source>
</reference>
<evidence type="ECO:0000313" key="3">
    <source>
        <dbReference type="Proteomes" id="UP000014978"/>
    </source>
</evidence>
<feature type="chain" id="PRO_5004558819" evidence="1">
    <location>
        <begin position="20"/>
        <end position="288"/>
    </location>
</feature>
<dbReference type="InParanoid" id="S7WAQ1"/>
<dbReference type="Proteomes" id="UP000014978">
    <property type="component" value="Unassembled WGS sequence"/>
</dbReference>
<accession>S7WAQ1</accession>
<sequence length="288" mass="33633">MKLLFNIIFIFIITIELECKDWLYTFEFINVHKIKISGMYKRKYDILFLENNIEVCKKYICKYFILNNGFSLLDTNVRFAEVYNEHLTLNEFYEELECVSRKYKERIEKKMLGMCLEDILKMELFVGMENTTYESAFEKSEDVECGEITNDIPVSSGDSYKDLLLSGGAGCSRKNILKKRLTTIIKENTGYDGSIKKSPTIKSPRRRNMTTCCGTCAELGFGATKKKVSFNGISNSNDISVEDKKKDRWQYEMSTKKNTNESKSFVKNINFFKKIRVFKESLRNYKPL</sequence>
<dbReference type="EMBL" id="ATCN01000530">
    <property type="protein sequence ID" value="EPR78842.1"/>
    <property type="molecule type" value="Genomic_DNA"/>
</dbReference>
<keyword evidence="1" id="KW-0732">Signal</keyword>
<dbReference type="VEuPathDB" id="MicrosporidiaDB:SLOPH_1003"/>
<gene>
    <name evidence="2" type="ORF">SLOPH_1003</name>
</gene>
<evidence type="ECO:0000256" key="1">
    <source>
        <dbReference type="SAM" id="SignalP"/>
    </source>
</evidence>
<dbReference type="AlphaFoldDB" id="S7WAQ1"/>
<evidence type="ECO:0000313" key="2">
    <source>
        <dbReference type="EMBL" id="EPR78842.1"/>
    </source>
</evidence>
<feature type="signal peptide" evidence="1">
    <location>
        <begin position="1"/>
        <end position="19"/>
    </location>
</feature>
<name>S7WAQ1_SPRLO</name>
<protein>
    <submittedName>
        <fullName evidence="2">Uncharacterized protein</fullName>
    </submittedName>
</protein>
<keyword evidence="3" id="KW-1185">Reference proteome</keyword>